<gene>
    <name evidence="2" type="ORF">AAT19DRAFT_10725</name>
</gene>
<dbReference type="EMBL" id="LCTV02000013">
    <property type="protein sequence ID" value="PRQ71185.1"/>
    <property type="molecule type" value="Genomic_DNA"/>
</dbReference>
<dbReference type="Proteomes" id="UP000239560">
    <property type="component" value="Unassembled WGS sequence"/>
</dbReference>
<evidence type="ECO:0000256" key="1">
    <source>
        <dbReference type="SAM" id="MobiDB-lite"/>
    </source>
</evidence>
<feature type="region of interest" description="Disordered" evidence="1">
    <location>
        <begin position="133"/>
        <end position="177"/>
    </location>
</feature>
<protein>
    <recommendedName>
        <fullName evidence="4">Integrase zinc-binding domain-containing protein</fullName>
    </recommendedName>
</protein>
<evidence type="ECO:0008006" key="4">
    <source>
        <dbReference type="Google" id="ProtNLM"/>
    </source>
</evidence>
<comment type="caution">
    <text evidence="2">The sequence shown here is derived from an EMBL/GenBank/DDBJ whole genome shotgun (WGS) entry which is preliminary data.</text>
</comment>
<dbReference type="OrthoDB" id="2499658at2759"/>
<evidence type="ECO:0000313" key="2">
    <source>
        <dbReference type="EMBL" id="PRQ71185.1"/>
    </source>
</evidence>
<organism evidence="2 3">
    <name type="scientific">Rhodotorula toruloides</name>
    <name type="common">Yeast</name>
    <name type="synonym">Rhodosporidium toruloides</name>
    <dbReference type="NCBI Taxonomy" id="5286"/>
    <lineage>
        <taxon>Eukaryota</taxon>
        <taxon>Fungi</taxon>
        <taxon>Dikarya</taxon>
        <taxon>Basidiomycota</taxon>
        <taxon>Pucciniomycotina</taxon>
        <taxon>Microbotryomycetes</taxon>
        <taxon>Sporidiobolales</taxon>
        <taxon>Sporidiobolaceae</taxon>
        <taxon>Rhodotorula</taxon>
    </lineage>
</organism>
<evidence type="ECO:0000313" key="3">
    <source>
        <dbReference type="Proteomes" id="UP000239560"/>
    </source>
</evidence>
<name>A0A2S9ZZK2_RHOTO</name>
<proteinExistence type="predicted"/>
<reference evidence="2 3" key="1">
    <citation type="journal article" date="2018" name="Elife">
        <title>Functional genomics of lipid metabolism in the oleaginous yeast Rhodosporidium toruloides.</title>
        <authorList>
            <person name="Coradetti S.T."/>
            <person name="Pinel D."/>
            <person name="Geiselman G."/>
            <person name="Ito M."/>
            <person name="Mondo S."/>
            <person name="Reilly M.C."/>
            <person name="Cheng Y.F."/>
            <person name="Bauer S."/>
            <person name="Grigoriev I."/>
            <person name="Gladden J.M."/>
            <person name="Simmons B.A."/>
            <person name="Brem R."/>
            <person name="Arkin A.P."/>
            <person name="Skerker J.M."/>
        </authorList>
    </citation>
    <scope>NUCLEOTIDE SEQUENCE [LARGE SCALE GENOMIC DNA]</scope>
    <source>
        <strain evidence="2 3">NBRC 0880</strain>
    </source>
</reference>
<accession>A0A2S9ZZK2</accession>
<dbReference type="AlphaFoldDB" id="A0A2S9ZZK2"/>
<sequence>MSLENGCRWFPLRSSGSSHARRGCWTRLSRRFRPLLLTLRQLRFSPFFPSLVPPQLTRSYRSLGSVLDCPALRHRRTRTYALSSPNSATQRLDRVAQVRLASAEARQRLVARRRVAEADTVEQVPHLCRFFGPDSHAMPATRRKPANRRQQSTRVRSDTPAPSPATRRTQTNDDLPDRDAFEASVDEYLASLHWTKQRKALLDRELYDLVLHVLQNPFDTSHGSDWDRHWIRTAFELGEKDGVPVPLRKSRGSTPCASREEIYDALTVAHVETGHGGRDRTFKRVKDTWSYIPKGGLASLILRYPCAHESAVAEMATRFVRLCPTCTPDILKRPRLPVPPVETPQSPPPASTSTLDEAYRPRLFPVPPFPAANPAQAAQGVSSFLPTVLAFPTFPSSLPHAASPKSISCPPVYPTRSAAAGVGIDTSQQTNPSSLLRPPASWNPFTDPVAPLHITAKAQPHEFVESAFPPRCFGRQI</sequence>